<reference evidence="7 8" key="1">
    <citation type="submission" date="2020-10" db="EMBL/GenBank/DDBJ databases">
        <title>Phylogeny of dyella-like bacteria.</title>
        <authorList>
            <person name="Fu J."/>
        </authorList>
    </citation>
    <scope>NUCLEOTIDE SEQUENCE [LARGE SCALE GENOMIC DNA]</scope>
    <source>
        <strain evidence="7 8">BB4</strain>
    </source>
</reference>
<dbReference type="InterPro" id="IPR050263">
    <property type="entry name" value="Bact_Fimbrial_Adh_Pro"/>
</dbReference>
<dbReference type="Proteomes" id="UP001620408">
    <property type="component" value="Unassembled WGS sequence"/>
</dbReference>
<proteinExistence type="inferred from homology"/>
<comment type="subcellular location">
    <subcellularLocation>
        <location evidence="1">Fimbrium</location>
    </subcellularLocation>
</comment>
<comment type="caution">
    <text evidence="7">The sequence shown here is derived from an EMBL/GenBank/DDBJ whole genome shotgun (WGS) entry which is preliminary data.</text>
</comment>
<evidence type="ECO:0000256" key="2">
    <source>
        <dbReference type="ARBA" id="ARBA00006671"/>
    </source>
</evidence>
<feature type="domain" description="Fimbrial-type adhesion" evidence="6">
    <location>
        <begin position="41"/>
        <end position="184"/>
    </location>
</feature>
<evidence type="ECO:0000256" key="1">
    <source>
        <dbReference type="ARBA" id="ARBA00004561"/>
    </source>
</evidence>
<feature type="signal peptide" evidence="5">
    <location>
        <begin position="1"/>
        <end position="35"/>
    </location>
</feature>
<sequence length="185" mass="18633">MERRLNHSRKPASHRTLAGLLLAMGLATVAGTAGADVANVTINGTIDAGTCTISAGDVNKNVTLATIKTSDLPAAGGVAALQNVTLTVNNCDVGLTTASFTFTGTPDDTDKVRWKNTGSAQGVAVELESSAGVPIGADGTNNQLMAQITGGQAVLTFQAGYWHLPGVTATSGSVSAVATVNTSYN</sequence>
<dbReference type="InterPro" id="IPR000259">
    <property type="entry name" value="Adhesion_dom_fimbrial"/>
</dbReference>
<protein>
    <submittedName>
        <fullName evidence="7">Type 1 fimbrial protein</fullName>
    </submittedName>
</protein>
<evidence type="ECO:0000259" key="6">
    <source>
        <dbReference type="Pfam" id="PF00419"/>
    </source>
</evidence>
<dbReference type="PANTHER" id="PTHR33420">
    <property type="entry name" value="FIMBRIAL SUBUNIT ELFA-RELATED"/>
    <property type="match status" value="1"/>
</dbReference>
<organism evidence="7 8">
    <name type="scientific">Dyella koreensis</name>
    <dbReference type="NCBI Taxonomy" id="311235"/>
    <lineage>
        <taxon>Bacteria</taxon>
        <taxon>Pseudomonadati</taxon>
        <taxon>Pseudomonadota</taxon>
        <taxon>Gammaproteobacteria</taxon>
        <taxon>Lysobacterales</taxon>
        <taxon>Rhodanobacteraceae</taxon>
        <taxon>Dyella</taxon>
    </lineage>
</organism>
<keyword evidence="3 5" id="KW-0732">Signal</keyword>
<keyword evidence="8" id="KW-1185">Reference proteome</keyword>
<evidence type="ECO:0000313" key="7">
    <source>
        <dbReference type="EMBL" id="MFK2916062.1"/>
    </source>
</evidence>
<name>A0ABW8JZI0_9GAMM</name>
<dbReference type="PANTHER" id="PTHR33420:SF3">
    <property type="entry name" value="FIMBRIAL SUBUNIT ELFA"/>
    <property type="match status" value="1"/>
</dbReference>
<dbReference type="SUPFAM" id="SSF49401">
    <property type="entry name" value="Bacterial adhesins"/>
    <property type="match status" value="1"/>
</dbReference>
<dbReference type="InterPro" id="IPR036937">
    <property type="entry name" value="Adhesion_dom_fimbrial_sf"/>
</dbReference>
<dbReference type="RefSeq" id="WP_379984721.1">
    <property type="nucleotide sequence ID" value="NZ_JADIKD010000006.1"/>
</dbReference>
<dbReference type="EMBL" id="JADIKD010000006">
    <property type="protein sequence ID" value="MFK2916062.1"/>
    <property type="molecule type" value="Genomic_DNA"/>
</dbReference>
<dbReference type="InterPro" id="IPR008966">
    <property type="entry name" value="Adhesion_dom_sf"/>
</dbReference>
<keyword evidence="4" id="KW-0281">Fimbrium</keyword>
<accession>A0ABW8JZI0</accession>
<feature type="chain" id="PRO_5045223683" evidence="5">
    <location>
        <begin position="36"/>
        <end position="185"/>
    </location>
</feature>
<dbReference type="Pfam" id="PF00419">
    <property type="entry name" value="Fimbrial"/>
    <property type="match status" value="1"/>
</dbReference>
<comment type="similarity">
    <text evidence="2">Belongs to the fimbrial protein family.</text>
</comment>
<gene>
    <name evidence="7" type="ORF">ISS97_02200</name>
</gene>
<evidence type="ECO:0000256" key="4">
    <source>
        <dbReference type="ARBA" id="ARBA00023263"/>
    </source>
</evidence>
<evidence type="ECO:0000313" key="8">
    <source>
        <dbReference type="Proteomes" id="UP001620408"/>
    </source>
</evidence>
<evidence type="ECO:0000256" key="5">
    <source>
        <dbReference type="SAM" id="SignalP"/>
    </source>
</evidence>
<dbReference type="Gene3D" id="2.60.40.1090">
    <property type="entry name" value="Fimbrial-type adhesion domain"/>
    <property type="match status" value="1"/>
</dbReference>
<evidence type="ECO:0000256" key="3">
    <source>
        <dbReference type="ARBA" id="ARBA00022729"/>
    </source>
</evidence>